<reference evidence="5" key="1">
    <citation type="submission" date="2020-12" db="EMBL/GenBank/DDBJ databases">
        <authorList>
            <person name="Iha C."/>
        </authorList>
    </citation>
    <scope>NUCLEOTIDE SEQUENCE</scope>
</reference>
<dbReference type="PROSITE" id="PS50084">
    <property type="entry name" value="KH_TYPE_1"/>
    <property type="match status" value="2"/>
</dbReference>
<dbReference type="InterPro" id="IPR004088">
    <property type="entry name" value="KH_dom_type_1"/>
</dbReference>
<dbReference type="InterPro" id="IPR036612">
    <property type="entry name" value="KH_dom_type_1_sf"/>
</dbReference>
<evidence type="ECO:0000256" key="2">
    <source>
        <dbReference type="PROSITE-ProRule" id="PRU00117"/>
    </source>
</evidence>
<dbReference type="CDD" id="cd22460">
    <property type="entry name" value="KH-I_PEPPER_rpt2_like"/>
    <property type="match status" value="1"/>
</dbReference>
<dbReference type="CDD" id="cd22459">
    <property type="entry name" value="KH-I_PEPPER_rpt1_like"/>
    <property type="match status" value="1"/>
</dbReference>
<evidence type="ECO:0000313" key="6">
    <source>
        <dbReference type="Proteomes" id="UP000708148"/>
    </source>
</evidence>
<feature type="region of interest" description="Disordered" evidence="3">
    <location>
        <begin position="1"/>
        <end position="78"/>
    </location>
</feature>
<feature type="region of interest" description="Disordered" evidence="3">
    <location>
        <begin position="414"/>
        <end position="471"/>
    </location>
</feature>
<dbReference type="SUPFAM" id="SSF81995">
    <property type="entry name" value="beta-sandwich domain of Sec23/24"/>
    <property type="match status" value="1"/>
</dbReference>
<dbReference type="PANTHER" id="PTHR10288">
    <property type="entry name" value="KH DOMAIN CONTAINING RNA BINDING PROTEIN"/>
    <property type="match status" value="1"/>
</dbReference>
<feature type="compositionally biased region" description="Low complexity" evidence="3">
    <location>
        <begin position="9"/>
        <end position="54"/>
    </location>
</feature>
<dbReference type="GO" id="GO:0003723">
    <property type="term" value="F:RNA binding"/>
    <property type="evidence" value="ECO:0007669"/>
    <property type="project" value="UniProtKB-UniRule"/>
</dbReference>
<dbReference type="InterPro" id="IPR004087">
    <property type="entry name" value="KH_dom"/>
</dbReference>
<accession>A0A8S1IRS0</accession>
<feature type="region of interest" description="Disordered" evidence="3">
    <location>
        <begin position="105"/>
        <end position="128"/>
    </location>
</feature>
<gene>
    <name evidence="5" type="ORF">OSTQU699_LOCUS3297</name>
</gene>
<dbReference type="Pfam" id="PF00013">
    <property type="entry name" value="KH_1"/>
    <property type="match status" value="2"/>
</dbReference>
<evidence type="ECO:0000313" key="5">
    <source>
        <dbReference type="EMBL" id="CAD7697937.1"/>
    </source>
</evidence>
<keyword evidence="2" id="KW-0694">RNA-binding</keyword>
<dbReference type="Proteomes" id="UP000708148">
    <property type="component" value="Unassembled WGS sequence"/>
</dbReference>
<keyword evidence="6" id="KW-1185">Reference proteome</keyword>
<protein>
    <recommendedName>
        <fullName evidence="4">K Homology domain-containing protein</fullName>
    </recommendedName>
</protein>
<dbReference type="SMART" id="SM00322">
    <property type="entry name" value="KH"/>
    <property type="match status" value="2"/>
</dbReference>
<dbReference type="SUPFAM" id="SSF54791">
    <property type="entry name" value="Eukaryotic type KH-domain (KH-domain type I)"/>
    <property type="match status" value="2"/>
</dbReference>
<dbReference type="Gene3D" id="3.30.1370.10">
    <property type="entry name" value="K Homology domain, type 1"/>
    <property type="match status" value="2"/>
</dbReference>
<feature type="domain" description="K Homology" evidence="4">
    <location>
        <begin position="131"/>
        <end position="204"/>
    </location>
</feature>
<feature type="compositionally biased region" description="Polar residues" evidence="3">
    <location>
        <begin position="414"/>
        <end position="424"/>
    </location>
</feature>
<dbReference type="OrthoDB" id="1937934at2759"/>
<evidence type="ECO:0000256" key="1">
    <source>
        <dbReference type="ARBA" id="ARBA00022737"/>
    </source>
</evidence>
<dbReference type="AlphaFoldDB" id="A0A8S1IRS0"/>
<feature type="domain" description="K Homology" evidence="4">
    <location>
        <begin position="225"/>
        <end position="300"/>
    </location>
</feature>
<name>A0A8S1IRS0_9CHLO</name>
<evidence type="ECO:0000256" key="3">
    <source>
        <dbReference type="SAM" id="MobiDB-lite"/>
    </source>
</evidence>
<keyword evidence="1" id="KW-0677">Repeat</keyword>
<evidence type="ECO:0000259" key="4">
    <source>
        <dbReference type="SMART" id="SM00322"/>
    </source>
</evidence>
<organism evidence="5 6">
    <name type="scientific">Ostreobium quekettii</name>
    <dbReference type="NCBI Taxonomy" id="121088"/>
    <lineage>
        <taxon>Eukaryota</taxon>
        <taxon>Viridiplantae</taxon>
        <taxon>Chlorophyta</taxon>
        <taxon>core chlorophytes</taxon>
        <taxon>Ulvophyceae</taxon>
        <taxon>TCBD clade</taxon>
        <taxon>Bryopsidales</taxon>
        <taxon>Ostreobineae</taxon>
        <taxon>Ostreobiaceae</taxon>
        <taxon>Ostreobium</taxon>
    </lineage>
</organism>
<comment type="caution">
    <text evidence="5">The sequence shown here is derived from an EMBL/GenBank/DDBJ whole genome shotgun (WGS) entry which is preliminary data.</text>
</comment>
<dbReference type="EMBL" id="CAJHUC010000732">
    <property type="protein sequence ID" value="CAD7697937.1"/>
    <property type="molecule type" value="Genomic_DNA"/>
</dbReference>
<sequence>MYPYPYPAASPAAPAAPAQPQQPPAAGQAPTHAPAQAPPGGQAYPAASQAPQYYDPSLYQSQPAQMNGGPASSTPSAYPPVPYAPAAAPSASLPAVVTASERKRPYENTGAGQDGREHKRPQVEASNGADRETVYRILVPASRVGAVIGKQGAIVREIRLQTKSRIRVCEGVREWEERVVVVSAKDASREDTNQAQCALMEVHKRVLDARQSVKPEGEGEAANPGQLSTRMLVNRTQAGSIIGKGGSIIKNIRETTGASVKILPPEDLPPCALLNDRVVQITGTTEQLTAGVVMVARQIRDNPPKEMPGGPPPSVPVLNEFYTYPPAAYPPPQPLQYPPHPHQGVPPPAPVYQPPVPSYAPAYAPPMQPAQPQVQPLKVTPPVPAPAPPLSLQPQWRHIHTRRFLQARFIHRASSISSHPSQPQLLWPSRQPMEHRQPPSRQPRALLRTTARQGTRLATRPATSEEDACQM</sequence>
<proteinExistence type="predicted"/>